<evidence type="ECO:0000256" key="3">
    <source>
        <dbReference type="ARBA" id="ARBA00022475"/>
    </source>
</evidence>
<keyword evidence="10" id="KW-1185">Reference proteome</keyword>
<feature type="transmembrane region" description="Helical" evidence="7">
    <location>
        <begin position="262"/>
        <end position="284"/>
    </location>
</feature>
<comment type="similarity">
    <text evidence="7">Belongs to the binding-protein-dependent transport system permease family.</text>
</comment>
<dbReference type="InterPro" id="IPR035906">
    <property type="entry name" value="MetI-like_sf"/>
</dbReference>
<dbReference type="InterPro" id="IPR025966">
    <property type="entry name" value="OppC_N"/>
</dbReference>
<dbReference type="Pfam" id="PF12911">
    <property type="entry name" value="OppC_N"/>
    <property type="match status" value="1"/>
</dbReference>
<keyword evidence="4 7" id="KW-0812">Transmembrane</keyword>
<dbReference type="Pfam" id="PF00528">
    <property type="entry name" value="BPD_transp_1"/>
    <property type="match status" value="1"/>
</dbReference>
<feature type="transmembrane region" description="Helical" evidence="7">
    <location>
        <begin position="36"/>
        <end position="57"/>
    </location>
</feature>
<comment type="caution">
    <text evidence="9">The sequence shown here is derived from an EMBL/GenBank/DDBJ whole genome shotgun (WGS) entry which is preliminary data.</text>
</comment>
<keyword evidence="6 7" id="KW-0472">Membrane</keyword>
<dbReference type="InterPro" id="IPR000515">
    <property type="entry name" value="MetI-like"/>
</dbReference>
<dbReference type="Proteomes" id="UP000319578">
    <property type="component" value="Unassembled WGS sequence"/>
</dbReference>
<dbReference type="EMBL" id="BJON01000014">
    <property type="protein sequence ID" value="GED70021.1"/>
    <property type="molecule type" value="Genomic_DNA"/>
</dbReference>
<feature type="transmembrane region" description="Helical" evidence="7">
    <location>
        <begin position="134"/>
        <end position="155"/>
    </location>
</feature>
<comment type="subcellular location">
    <subcellularLocation>
        <location evidence="1 7">Cell membrane</location>
        <topology evidence="1 7">Multi-pass membrane protein</topology>
    </subcellularLocation>
</comment>
<evidence type="ECO:0000259" key="8">
    <source>
        <dbReference type="PROSITE" id="PS50928"/>
    </source>
</evidence>
<dbReference type="SUPFAM" id="SSF161098">
    <property type="entry name" value="MetI-like"/>
    <property type="match status" value="1"/>
</dbReference>
<evidence type="ECO:0000313" key="10">
    <source>
        <dbReference type="Proteomes" id="UP000319578"/>
    </source>
</evidence>
<keyword evidence="3" id="KW-1003">Cell membrane</keyword>
<evidence type="ECO:0000256" key="2">
    <source>
        <dbReference type="ARBA" id="ARBA00022448"/>
    </source>
</evidence>
<feature type="transmembrane region" description="Helical" evidence="7">
    <location>
        <begin position="98"/>
        <end position="122"/>
    </location>
</feature>
<name>A0ABQ0TQA1_9BACL</name>
<evidence type="ECO:0000256" key="5">
    <source>
        <dbReference type="ARBA" id="ARBA00022989"/>
    </source>
</evidence>
<dbReference type="PANTHER" id="PTHR43386">
    <property type="entry name" value="OLIGOPEPTIDE TRANSPORT SYSTEM PERMEASE PROTEIN APPC"/>
    <property type="match status" value="1"/>
</dbReference>
<dbReference type="Gene3D" id="1.10.3720.10">
    <property type="entry name" value="MetI-like"/>
    <property type="match status" value="1"/>
</dbReference>
<protein>
    <submittedName>
        <fullName evidence="9">Peptide ABC transporter permease</fullName>
    </submittedName>
</protein>
<reference evidence="9 10" key="1">
    <citation type="submission" date="2019-06" db="EMBL/GenBank/DDBJ databases">
        <title>Whole genome shotgun sequence of Brevibacillus reuszeri NBRC 15719.</title>
        <authorList>
            <person name="Hosoyama A."/>
            <person name="Uohara A."/>
            <person name="Ohji S."/>
            <person name="Ichikawa N."/>
        </authorList>
    </citation>
    <scope>NUCLEOTIDE SEQUENCE [LARGE SCALE GENOMIC DNA]</scope>
    <source>
        <strain evidence="9 10">NBRC 15719</strain>
    </source>
</reference>
<gene>
    <name evidence="9" type="ORF">BRE01_37230</name>
</gene>
<evidence type="ECO:0000256" key="1">
    <source>
        <dbReference type="ARBA" id="ARBA00004651"/>
    </source>
</evidence>
<dbReference type="PROSITE" id="PS50928">
    <property type="entry name" value="ABC_TM1"/>
    <property type="match status" value="1"/>
</dbReference>
<feature type="transmembrane region" description="Helical" evidence="7">
    <location>
        <begin position="216"/>
        <end position="242"/>
    </location>
</feature>
<proteinExistence type="inferred from homology"/>
<sequence>MKGENTMLVSVGIDKKIPSRSYWRLIWGSLLKNKGAIAGLIFLVLIIGMTVFATVLATHPVETMTFENRFEKPSSRHFLGTDEFGRDIFSRLLIGGQISLMTGLLTVAIAGSIGTVLGLIAGYFRRLELIITQLVDILLAFPALLLAIAIIAVLGVGLPNAMIAVAIALIPSYVRVVRGAVLSIKEKEYIEAARALGVRDAKIISKHIFPNILSPLIVLSTLQIGNSILIAAELSFLGLGAQPPSPEWGAMIFVGRSFLANAWWMSLFPGLAIIITVLAFNLLGDGLRDALDPRVKK</sequence>
<evidence type="ECO:0000256" key="4">
    <source>
        <dbReference type="ARBA" id="ARBA00022692"/>
    </source>
</evidence>
<dbReference type="CDD" id="cd06261">
    <property type="entry name" value="TM_PBP2"/>
    <property type="match status" value="1"/>
</dbReference>
<accession>A0ABQ0TQA1</accession>
<dbReference type="InterPro" id="IPR050366">
    <property type="entry name" value="BP-dependent_transpt_permease"/>
</dbReference>
<keyword evidence="5 7" id="KW-1133">Transmembrane helix</keyword>
<dbReference type="RefSeq" id="WP_084765951.1">
    <property type="nucleotide sequence ID" value="NZ_BJON01000014.1"/>
</dbReference>
<organism evidence="9 10">
    <name type="scientific">Brevibacillus reuszeri</name>
    <dbReference type="NCBI Taxonomy" id="54915"/>
    <lineage>
        <taxon>Bacteria</taxon>
        <taxon>Bacillati</taxon>
        <taxon>Bacillota</taxon>
        <taxon>Bacilli</taxon>
        <taxon>Bacillales</taxon>
        <taxon>Paenibacillaceae</taxon>
        <taxon>Brevibacillus</taxon>
    </lineage>
</organism>
<evidence type="ECO:0000256" key="6">
    <source>
        <dbReference type="ARBA" id="ARBA00023136"/>
    </source>
</evidence>
<feature type="domain" description="ABC transmembrane type-1" evidence="8">
    <location>
        <begin position="100"/>
        <end position="284"/>
    </location>
</feature>
<evidence type="ECO:0000256" key="7">
    <source>
        <dbReference type="RuleBase" id="RU363032"/>
    </source>
</evidence>
<keyword evidence="2 7" id="KW-0813">Transport</keyword>
<dbReference type="PANTHER" id="PTHR43386:SF1">
    <property type="entry name" value="D,D-DIPEPTIDE TRANSPORT SYSTEM PERMEASE PROTEIN DDPC-RELATED"/>
    <property type="match status" value="1"/>
</dbReference>
<feature type="transmembrane region" description="Helical" evidence="7">
    <location>
        <begin position="161"/>
        <end position="177"/>
    </location>
</feature>
<evidence type="ECO:0000313" key="9">
    <source>
        <dbReference type="EMBL" id="GED70021.1"/>
    </source>
</evidence>